<organism evidence="2 3">
    <name type="scientific">Pseudocercospora musae</name>
    <dbReference type="NCBI Taxonomy" id="113226"/>
    <lineage>
        <taxon>Eukaryota</taxon>
        <taxon>Fungi</taxon>
        <taxon>Dikarya</taxon>
        <taxon>Ascomycota</taxon>
        <taxon>Pezizomycotina</taxon>
        <taxon>Dothideomycetes</taxon>
        <taxon>Dothideomycetidae</taxon>
        <taxon>Mycosphaerellales</taxon>
        <taxon>Mycosphaerellaceae</taxon>
        <taxon>Pseudocercospora</taxon>
    </lineage>
</organism>
<keyword evidence="3" id="KW-1185">Reference proteome</keyword>
<evidence type="ECO:0000313" key="2">
    <source>
        <dbReference type="EMBL" id="KXT14971.1"/>
    </source>
</evidence>
<dbReference type="OrthoDB" id="10249419at2759"/>
<name>A0A139IJQ5_9PEZI</name>
<dbReference type="AlphaFoldDB" id="A0A139IJQ5"/>
<gene>
    <name evidence="2" type="ORF">AC579_7782</name>
</gene>
<evidence type="ECO:0000256" key="1">
    <source>
        <dbReference type="SAM" id="MobiDB-lite"/>
    </source>
</evidence>
<protein>
    <submittedName>
        <fullName evidence="2">Uncharacterized protein</fullName>
    </submittedName>
</protein>
<accession>A0A139IJQ5</accession>
<evidence type="ECO:0000313" key="3">
    <source>
        <dbReference type="Proteomes" id="UP000073492"/>
    </source>
</evidence>
<comment type="caution">
    <text evidence="2">The sequence shown here is derived from an EMBL/GenBank/DDBJ whole genome shotgun (WGS) entry which is preliminary data.</text>
</comment>
<reference evidence="2 3" key="1">
    <citation type="submission" date="2015-07" db="EMBL/GenBank/DDBJ databases">
        <title>Comparative genomics of the Sigatoka disease complex on banana suggests a link between parallel evolutionary changes in Pseudocercospora fijiensis and Pseudocercospora eumusae and increased virulence on the banana host.</title>
        <authorList>
            <person name="Chang T.-C."/>
            <person name="Salvucci A."/>
            <person name="Crous P.W."/>
            <person name="Stergiopoulos I."/>
        </authorList>
    </citation>
    <scope>NUCLEOTIDE SEQUENCE [LARGE SCALE GENOMIC DNA]</scope>
    <source>
        <strain evidence="2 3">CBS 116634</strain>
    </source>
</reference>
<proteinExistence type="predicted"/>
<dbReference type="Proteomes" id="UP000073492">
    <property type="component" value="Unassembled WGS sequence"/>
</dbReference>
<sequence length="117" mass="13018">MSVNKHGLTPSLGQWLANDHSSMSASLFFCCSGQYLVQLSGYHSNCHVERRERKYGAGPAEVPEGSTEADYEQELRLAALDEEERQREQEDGMETLGSESDMEPVLGGVTYYLGRPD</sequence>
<feature type="region of interest" description="Disordered" evidence="1">
    <location>
        <begin position="80"/>
        <end position="117"/>
    </location>
</feature>
<dbReference type="EMBL" id="LFZO01000069">
    <property type="protein sequence ID" value="KXT14971.1"/>
    <property type="molecule type" value="Genomic_DNA"/>
</dbReference>